<proteinExistence type="predicted"/>
<reference evidence="1" key="2">
    <citation type="submission" date="2023-04" db="EMBL/GenBank/DDBJ databases">
        <authorList>
            <person name="Beletskiy A.V."/>
            <person name="Mardanov A.V."/>
            <person name="Ravin N.V."/>
        </authorList>
    </citation>
    <scope>NUCLEOTIDE SEQUENCE</scope>
    <source>
        <strain evidence="1">GKL-02</strain>
    </source>
</reference>
<reference evidence="1" key="1">
    <citation type="journal article" date="2023" name="Int. J. Mol. Sci.">
        <title>Metagenomics Revealed a New Genus 'Candidatus Thiocaldithrix dubininis' gen. nov., sp. nov. and a New Species 'Candidatus Thiothrix putei' sp. nov. in the Family Thiotrichaceae, Some Members of Which Have Traits of Both Na+- and H+-Motive Energetics.</title>
        <authorList>
            <person name="Ravin N.V."/>
            <person name="Muntyan M.S."/>
            <person name="Smolyakov D.D."/>
            <person name="Rudenko T.S."/>
            <person name="Beletsky A.V."/>
            <person name="Mardanov A.V."/>
            <person name="Grabovich M.Y."/>
        </authorList>
    </citation>
    <scope>NUCLEOTIDE SEQUENCE</scope>
    <source>
        <strain evidence="1">GKL-02</strain>
    </source>
</reference>
<name>A0AA95KJN3_9GAMM</name>
<dbReference type="KEGG" id="tput:QJT81_01130"/>
<protein>
    <recommendedName>
        <fullName evidence="2">Transcriptional regulator</fullName>
    </recommendedName>
</protein>
<accession>A0AA95KJN3</accession>
<organism evidence="1">
    <name type="scientific">Candidatus Thiothrix putei</name>
    <dbReference type="NCBI Taxonomy" id="3080811"/>
    <lineage>
        <taxon>Bacteria</taxon>
        <taxon>Pseudomonadati</taxon>
        <taxon>Pseudomonadota</taxon>
        <taxon>Gammaproteobacteria</taxon>
        <taxon>Thiotrichales</taxon>
        <taxon>Thiotrichaceae</taxon>
        <taxon>Thiothrix</taxon>
    </lineage>
</organism>
<gene>
    <name evidence="1" type="ORF">QJT81_01130</name>
</gene>
<evidence type="ECO:0000313" key="1">
    <source>
        <dbReference type="EMBL" id="WGZ94621.1"/>
    </source>
</evidence>
<dbReference type="AlphaFoldDB" id="A0AA95KJN3"/>
<evidence type="ECO:0008006" key="2">
    <source>
        <dbReference type="Google" id="ProtNLM"/>
    </source>
</evidence>
<sequence>MQPIKHLANTLKALANSEHCLFTLSDLRGAMPEQTPAAFKALLSRAEQTGLLKRICRGLYLYPETYANDGLLLYRAAARLRAGEFNYISLESALSDAGVISQLPMNWVTLMSSGRTHIMDCGNFGKIEFIHTKKQAADLANQLVYDTRCHLWRANVGLALRDMKRTCRDTDLIDWKVAHEFV</sequence>
<dbReference type="Proteomes" id="UP001301326">
    <property type="component" value="Chromosome"/>
</dbReference>
<dbReference type="EMBL" id="CP124756">
    <property type="protein sequence ID" value="WGZ94621.1"/>
    <property type="molecule type" value="Genomic_DNA"/>
</dbReference>
<dbReference type="InterPro" id="IPR059220">
    <property type="entry name" value="AbiEi"/>
</dbReference>
<dbReference type="NCBIfam" id="NF047376">
    <property type="entry name" value="TAA_AbiEi"/>
    <property type="match status" value="1"/>
</dbReference>